<reference evidence="1 2" key="1">
    <citation type="journal article" date="2022" name="Plant J.">
        <title>Chromosome-level genome of Camellia lanceoleosa provides a valuable resource for understanding genome evolution and self-incompatibility.</title>
        <authorList>
            <person name="Gong W."/>
            <person name="Xiao S."/>
            <person name="Wang L."/>
            <person name="Liao Z."/>
            <person name="Chang Y."/>
            <person name="Mo W."/>
            <person name="Hu G."/>
            <person name="Li W."/>
            <person name="Zhao G."/>
            <person name="Zhu H."/>
            <person name="Hu X."/>
            <person name="Ji K."/>
            <person name="Xiang X."/>
            <person name="Song Q."/>
            <person name="Yuan D."/>
            <person name="Jin S."/>
            <person name="Zhang L."/>
        </authorList>
    </citation>
    <scope>NUCLEOTIDE SEQUENCE [LARGE SCALE GENOMIC DNA]</scope>
    <source>
        <strain evidence="1">SQ_2022a</strain>
    </source>
</reference>
<accession>A0ACC0FHE5</accession>
<name>A0ACC0FHE5_9ERIC</name>
<evidence type="ECO:0000313" key="2">
    <source>
        <dbReference type="Proteomes" id="UP001060215"/>
    </source>
</evidence>
<gene>
    <name evidence="1" type="ORF">LOK49_LG14G01062</name>
</gene>
<comment type="caution">
    <text evidence="1">The sequence shown here is derived from an EMBL/GenBank/DDBJ whole genome shotgun (WGS) entry which is preliminary data.</text>
</comment>
<dbReference type="Proteomes" id="UP001060215">
    <property type="component" value="Chromosome 15"/>
</dbReference>
<keyword evidence="2" id="KW-1185">Reference proteome</keyword>
<evidence type="ECO:0000313" key="1">
    <source>
        <dbReference type="EMBL" id="KAI7986826.1"/>
    </source>
</evidence>
<organism evidence="1 2">
    <name type="scientific">Camellia lanceoleosa</name>
    <dbReference type="NCBI Taxonomy" id="1840588"/>
    <lineage>
        <taxon>Eukaryota</taxon>
        <taxon>Viridiplantae</taxon>
        <taxon>Streptophyta</taxon>
        <taxon>Embryophyta</taxon>
        <taxon>Tracheophyta</taxon>
        <taxon>Spermatophyta</taxon>
        <taxon>Magnoliopsida</taxon>
        <taxon>eudicotyledons</taxon>
        <taxon>Gunneridae</taxon>
        <taxon>Pentapetalae</taxon>
        <taxon>asterids</taxon>
        <taxon>Ericales</taxon>
        <taxon>Theaceae</taxon>
        <taxon>Camellia</taxon>
    </lineage>
</organism>
<proteinExistence type="predicted"/>
<sequence length="216" mass="24367">MGLRKTISELRSMKKSHVRKYQKVDYGSTPQRRSARLNRLIDDSIATSDHHIRFRRSNRLRGTHGEPISPHKGKLGLFGKSEEMPSSEREEKRPEVLDRPCASEIRISVYPSVSRQKTLKGEEDCKQCGNLEMDQPSIGNGSIGIAGTAQDDLRPSIGFVSEDLYQEIPKHIRLRCSNWLRGTSSEPISPQKGKVKLFGKSEEKLHSEGDEKISAN</sequence>
<protein>
    <submittedName>
        <fullName evidence="1">Uncharacterized protein</fullName>
    </submittedName>
</protein>
<dbReference type="EMBL" id="CM045772">
    <property type="protein sequence ID" value="KAI7986826.1"/>
    <property type="molecule type" value="Genomic_DNA"/>
</dbReference>